<comment type="cofactor">
    <cofactor evidence="8">
        <name>a divalent metal cation</name>
        <dbReference type="ChEBI" id="CHEBI:60240"/>
    </cofactor>
    <text evidence="8">Binds 2 divalent metal cations per subunit. Site 1 may preferentially bind zinc ions, while site 2 has a preference for magnesium and/or manganese ions.</text>
</comment>
<proteinExistence type="inferred from homology"/>
<evidence type="ECO:0000313" key="11">
    <source>
        <dbReference type="EMBL" id="KAK9500949.1"/>
    </source>
</evidence>
<dbReference type="AlphaFoldDB" id="A0AAW1CXD7"/>
<reference evidence="11 12" key="1">
    <citation type="submission" date="2022-12" db="EMBL/GenBank/DDBJ databases">
        <title>Chromosome-level genome assembly of true bugs.</title>
        <authorList>
            <person name="Ma L."/>
            <person name="Li H."/>
        </authorList>
    </citation>
    <scope>NUCLEOTIDE SEQUENCE [LARGE SCALE GENOMIC DNA]</scope>
    <source>
        <strain evidence="11">Lab_2022b</strain>
    </source>
</reference>
<feature type="domain" description="PDEase" evidence="10">
    <location>
        <begin position="177"/>
        <end position="497"/>
    </location>
</feature>
<feature type="binding site" evidence="7">
    <location>
        <position position="292"/>
    </location>
    <ligand>
        <name>Zn(2+)</name>
        <dbReference type="ChEBI" id="CHEBI:29105"/>
        <label>2</label>
    </ligand>
</feature>
<evidence type="ECO:0000256" key="9">
    <source>
        <dbReference type="SAM" id="MobiDB-lite"/>
    </source>
</evidence>
<feature type="binding site" evidence="7">
    <location>
        <position position="291"/>
    </location>
    <ligand>
        <name>Zn(2+)</name>
        <dbReference type="ChEBI" id="CHEBI:29105"/>
        <label>1</label>
    </ligand>
</feature>
<dbReference type="CDD" id="cd00077">
    <property type="entry name" value="HDc"/>
    <property type="match status" value="1"/>
</dbReference>
<dbReference type="PROSITE" id="PS00126">
    <property type="entry name" value="PDEASE_I_1"/>
    <property type="match status" value="1"/>
</dbReference>
<dbReference type="Pfam" id="PF00233">
    <property type="entry name" value="PDEase_I"/>
    <property type="match status" value="1"/>
</dbReference>
<keyword evidence="3 7" id="KW-0479">Metal-binding</keyword>
<feature type="binding site" evidence="7">
    <location>
        <position position="257"/>
    </location>
    <ligand>
        <name>Zn(2+)</name>
        <dbReference type="ChEBI" id="CHEBI:29105"/>
        <label>1</label>
    </ligand>
</feature>
<evidence type="ECO:0000313" key="12">
    <source>
        <dbReference type="Proteomes" id="UP001461498"/>
    </source>
</evidence>
<name>A0AAW1CXD7_9HEMI</name>
<evidence type="ECO:0000256" key="5">
    <source>
        <dbReference type="PIRSR" id="PIRSR623088-1"/>
    </source>
</evidence>
<dbReference type="GO" id="GO:0004114">
    <property type="term" value="F:3',5'-cyclic-nucleotide phosphodiesterase activity"/>
    <property type="evidence" value="ECO:0007669"/>
    <property type="project" value="InterPro"/>
</dbReference>
<evidence type="ECO:0000256" key="3">
    <source>
        <dbReference type="ARBA" id="ARBA00022723"/>
    </source>
</evidence>
<feature type="compositionally biased region" description="Basic and acidic residues" evidence="9">
    <location>
        <begin position="503"/>
        <end position="516"/>
    </location>
</feature>
<comment type="similarity">
    <text evidence="1 8">Belongs to the cyclic nucleotide phosphodiesterase family.</text>
</comment>
<dbReference type="Pfam" id="PF01590">
    <property type="entry name" value="GAF"/>
    <property type="match status" value="1"/>
</dbReference>
<feature type="binding site" evidence="7">
    <location>
        <position position="402"/>
    </location>
    <ligand>
        <name>Zn(2+)</name>
        <dbReference type="ChEBI" id="CHEBI:29105"/>
        <label>1</label>
    </ligand>
</feature>
<dbReference type="InterPro" id="IPR029016">
    <property type="entry name" value="GAF-like_dom_sf"/>
</dbReference>
<dbReference type="PRINTS" id="PR00387">
    <property type="entry name" value="PDIESTERASE1"/>
</dbReference>
<feature type="binding site" evidence="6">
    <location>
        <position position="454"/>
    </location>
    <ligand>
        <name>AMP</name>
        <dbReference type="ChEBI" id="CHEBI:456215"/>
    </ligand>
</feature>
<feature type="binding site" evidence="6">
    <location>
        <position position="292"/>
    </location>
    <ligand>
        <name>AMP</name>
        <dbReference type="ChEBI" id="CHEBI:456215"/>
    </ligand>
</feature>
<evidence type="ECO:0000256" key="2">
    <source>
        <dbReference type="ARBA" id="ARBA00022535"/>
    </source>
</evidence>
<feature type="binding site" evidence="6">
    <location>
        <position position="402"/>
    </location>
    <ligand>
        <name>AMP</name>
        <dbReference type="ChEBI" id="CHEBI:456215"/>
    </ligand>
</feature>
<dbReference type="FunFam" id="3.30.450.40:FF:000005">
    <property type="entry name" value="Phosphodiesterase"/>
    <property type="match status" value="1"/>
</dbReference>
<evidence type="ECO:0000259" key="10">
    <source>
        <dbReference type="PROSITE" id="PS51845"/>
    </source>
</evidence>
<dbReference type="SUPFAM" id="SSF55781">
    <property type="entry name" value="GAF domain-like"/>
    <property type="match status" value="1"/>
</dbReference>
<sequence>MVSMDTLVTKIMNFAQRLVDADRASLFLLDSKNKELYARIFDVGTNESEVDSDSDCVQFSFSVGKGIAGQVARTGEVLNIADAYSDPRFNRTVDQLTGYHTKTILCMPIFIRGVVIGVMQMVNKHSGAFNKEDEEAFETFAVYCGLALHHAKLYDKIRRSEQKYRVALEVLGYHNTCTEVEVERTKAMLAQDKPAPLDDSSFHFNVFELDDERKVRQAVLMFKDLFGLARFDRDSLIRFILTVKKNYRRVPYHNWTHGFSVANSMYAIIKHSNGTFTSNECLALYIGALCHDLDHRGKNNKFMLETESPLAAVYSTSTMEHHHFNQTVTILQQSGHNIFSQLTNSEYKQVLSYIKHCILATDLARFFPYRARLQQLVEDNTFSWGNPEHRSLIQAIAMTASDLSASAKPWELQVRTAEVIFQEFYEQGDAERAAGITPIAMMDRNQPEQQAASQVSFLNGICIPCYSLLSRLIPDTKPLLITCTANLERWQQKNQLQTFDDKKYNSDRKTMMEDNGKNSSKAIE</sequence>
<gene>
    <name evidence="11" type="ORF">O3M35_002106</name>
</gene>
<dbReference type="EMBL" id="JAPXFL010000010">
    <property type="protein sequence ID" value="KAK9500949.1"/>
    <property type="molecule type" value="Genomic_DNA"/>
</dbReference>
<protein>
    <recommendedName>
        <fullName evidence="8">Phosphodiesterase</fullName>
        <ecNumber evidence="8">3.1.4.-</ecNumber>
    </recommendedName>
</protein>
<dbReference type="Gene3D" id="1.10.1300.10">
    <property type="entry name" value="3'5'-cyclic nucleotide phosphodiesterase, catalytic domain"/>
    <property type="match status" value="1"/>
</dbReference>
<keyword evidence="12" id="KW-1185">Reference proteome</keyword>
<keyword evidence="4 8" id="KW-0378">Hydrolase</keyword>
<evidence type="ECO:0000256" key="1">
    <source>
        <dbReference type="ARBA" id="ARBA00007648"/>
    </source>
</evidence>
<feature type="binding site" evidence="7">
    <location>
        <position position="292"/>
    </location>
    <ligand>
        <name>Zn(2+)</name>
        <dbReference type="ChEBI" id="CHEBI:29105"/>
        <label>1</label>
    </ligand>
</feature>
<dbReference type="GO" id="GO:0046872">
    <property type="term" value="F:metal ion binding"/>
    <property type="evidence" value="ECO:0007669"/>
    <property type="project" value="UniProtKB-KW"/>
</dbReference>
<dbReference type="PANTHER" id="PTHR11347">
    <property type="entry name" value="CYCLIC NUCLEOTIDE PHOSPHODIESTERASE"/>
    <property type="match status" value="1"/>
</dbReference>
<dbReference type="EC" id="3.1.4.-" evidence="8"/>
<evidence type="ECO:0000256" key="7">
    <source>
        <dbReference type="PIRSR" id="PIRSR623088-3"/>
    </source>
</evidence>
<comment type="caution">
    <text evidence="11">The sequence shown here is derived from an EMBL/GenBank/DDBJ whole genome shotgun (WGS) entry which is preliminary data.</text>
</comment>
<dbReference type="Gene3D" id="3.30.450.40">
    <property type="match status" value="1"/>
</dbReference>
<dbReference type="SMART" id="SM00065">
    <property type="entry name" value="GAF"/>
    <property type="match status" value="1"/>
</dbReference>
<dbReference type="PROSITE" id="PS51845">
    <property type="entry name" value="PDEASE_I_2"/>
    <property type="match status" value="1"/>
</dbReference>
<evidence type="ECO:0000256" key="8">
    <source>
        <dbReference type="RuleBase" id="RU363067"/>
    </source>
</evidence>
<dbReference type="InterPro" id="IPR003018">
    <property type="entry name" value="GAF"/>
</dbReference>
<feature type="active site" description="Proton donor" evidence="5">
    <location>
        <position position="253"/>
    </location>
</feature>
<feature type="region of interest" description="Disordered" evidence="9">
    <location>
        <begin position="503"/>
        <end position="524"/>
    </location>
</feature>
<dbReference type="InterPro" id="IPR003607">
    <property type="entry name" value="HD/PDEase_dom"/>
</dbReference>
<evidence type="ECO:0000256" key="6">
    <source>
        <dbReference type="PIRSR" id="PIRSR623088-2"/>
    </source>
</evidence>
<feature type="binding site" evidence="6">
    <location>
        <begin position="253"/>
        <end position="257"/>
    </location>
    <ligand>
        <name>AMP</name>
        <dbReference type="ChEBI" id="CHEBI:456215"/>
    </ligand>
</feature>
<accession>A0AAW1CXD7</accession>
<dbReference type="InterPro" id="IPR023088">
    <property type="entry name" value="PDEase"/>
</dbReference>
<dbReference type="FunFam" id="1.10.1300.10:FF:000003">
    <property type="entry name" value="Phosphodiesterase"/>
    <property type="match status" value="1"/>
</dbReference>
<dbReference type="SUPFAM" id="SSF109604">
    <property type="entry name" value="HD-domain/PDEase-like"/>
    <property type="match status" value="1"/>
</dbReference>
<organism evidence="11 12">
    <name type="scientific">Rhynocoris fuscipes</name>
    <dbReference type="NCBI Taxonomy" id="488301"/>
    <lineage>
        <taxon>Eukaryota</taxon>
        <taxon>Metazoa</taxon>
        <taxon>Ecdysozoa</taxon>
        <taxon>Arthropoda</taxon>
        <taxon>Hexapoda</taxon>
        <taxon>Insecta</taxon>
        <taxon>Pterygota</taxon>
        <taxon>Neoptera</taxon>
        <taxon>Paraneoptera</taxon>
        <taxon>Hemiptera</taxon>
        <taxon>Heteroptera</taxon>
        <taxon>Panheteroptera</taxon>
        <taxon>Cimicomorpha</taxon>
        <taxon>Reduviidae</taxon>
        <taxon>Harpactorinae</taxon>
        <taxon>Harpactorini</taxon>
        <taxon>Rhynocoris</taxon>
    </lineage>
</organism>
<keyword evidence="2" id="KW-0140">cGMP</keyword>
<dbReference type="InterPro" id="IPR023174">
    <property type="entry name" value="PDEase_CS"/>
</dbReference>
<evidence type="ECO:0000256" key="4">
    <source>
        <dbReference type="ARBA" id="ARBA00022801"/>
    </source>
</evidence>
<dbReference type="Proteomes" id="UP001461498">
    <property type="component" value="Unassembled WGS sequence"/>
</dbReference>
<dbReference type="SMART" id="SM00471">
    <property type="entry name" value="HDc"/>
    <property type="match status" value="1"/>
</dbReference>
<dbReference type="InterPro" id="IPR002073">
    <property type="entry name" value="PDEase_catalytic_dom"/>
</dbReference>
<dbReference type="GO" id="GO:0007165">
    <property type="term" value="P:signal transduction"/>
    <property type="evidence" value="ECO:0007669"/>
    <property type="project" value="InterPro"/>
</dbReference>
<dbReference type="InterPro" id="IPR036971">
    <property type="entry name" value="PDEase_catalytic_dom_sf"/>
</dbReference>